<dbReference type="InterPro" id="IPR010281">
    <property type="entry name" value="DUF885"/>
</dbReference>
<evidence type="ECO:0008006" key="4">
    <source>
        <dbReference type="Google" id="ProtNLM"/>
    </source>
</evidence>
<evidence type="ECO:0000313" key="3">
    <source>
        <dbReference type="Proteomes" id="UP001305779"/>
    </source>
</evidence>
<proteinExistence type="predicted"/>
<dbReference type="EMBL" id="JAXOVC010000008">
    <property type="protein sequence ID" value="KAK4497942.1"/>
    <property type="molecule type" value="Genomic_DNA"/>
</dbReference>
<keyword evidence="3" id="KW-1185">Reference proteome</keyword>
<sequence length="575" mass="67073">MVSNKGHALRNGGQRSTSPNTEAQETKREQIRDFIQELTVDLSELETFYNVKLSQSRIERIAEYVTNKFMELVQGFSSTFDELDQQSQVEYLLCFNYLRRKTEVLRADWFKLEELEPLLRGWASGLVELCERRQKVVPTTGQDAAKVLSEASKGIDGLSVRIQEGKFSMKSRFAPYRAAEQIEQLHGLLKEWYGFYEGYDPLFTWWTTKPWSDLSAKLQDLVPLIREKLVGIKPGEDDAIVGQPIGRDEIDNELKAEMIPYTPEELIQIAEREYAWCEKEAIKAAQEMGLGKNWRKALEHVKNMYVEPGQQTYMVHELAQEAIDYVTKHDMVTVPQIAKECWRTYMIPPSQQKVSPFFLGGPYIQVSYPTNTMTHDEKLMVMRGNSKPLSRSTVFHELIPGHHLQYHYMPRSKPHRRLFETPFWIEGWAFYWEMILWDRGFPGTPENRIGMLFWRMHRCARIVFSLRFHLGEMTPGECIEYLVEKVGHERATAEGEVRRSFNGDYGALYQAGYMIGALQMYALRKEVVGAGKMTEKAFHDRVLRENTMPIEMVRALIKGEKLEAFYTPRWRFYDL</sequence>
<reference evidence="2 3" key="1">
    <citation type="journal article" date="2023" name="G3 (Bethesda)">
        <title>A chromosome-level genome assembly of Zasmidium syzygii isolated from banana leaves.</title>
        <authorList>
            <person name="van Westerhoven A.C."/>
            <person name="Mehrabi R."/>
            <person name="Talebi R."/>
            <person name="Steentjes M.B.F."/>
            <person name="Corcolon B."/>
            <person name="Chong P.A."/>
            <person name="Kema G.H.J."/>
            <person name="Seidl M.F."/>
        </authorList>
    </citation>
    <scope>NUCLEOTIDE SEQUENCE [LARGE SCALE GENOMIC DNA]</scope>
    <source>
        <strain evidence="2 3">P124</strain>
    </source>
</reference>
<evidence type="ECO:0000313" key="2">
    <source>
        <dbReference type="EMBL" id="KAK4497942.1"/>
    </source>
</evidence>
<feature type="compositionally biased region" description="Polar residues" evidence="1">
    <location>
        <begin position="13"/>
        <end position="23"/>
    </location>
</feature>
<protein>
    <recommendedName>
        <fullName evidence="4">X-Pro dipeptidyl-peptidase</fullName>
    </recommendedName>
</protein>
<comment type="caution">
    <text evidence="2">The sequence shown here is derived from an EMBL/GenBank/DDBJ whole genome shotgun (WGS) entry which is preliminary data.</text>
</comment>
<accession>A0ABR0E930</accession>
<dbReference type="PANTHER" id="PTHR33361">
    <property type="entry name" value="GLR0591 PROTEIN"/>
    <property type="match status" value="1"/>
</dbReference>
<dbReference type="Pfam" id="PF05960">
    <property type="entry name" value="DUF885"/>
    <property type="match status" value="1"/>
</dbReference>
<feature type="region of interest" description="Disordered" evidence="1">
    <location>
        <begin position="1"/>
        <end position="28"/>
    </location>
</feature>
<organism evidence="2 3">
    <name type="scientific">Zasmidium cellare</name>
    <name type="common">Wine cellar mold</name>
    <name type="synonym">Racodium cellare</name>
    <dbReference type="NCBI Taxonomy" id="395010"/>
    <lineage>
        <taxon>Eukaryota</taxon>
        <taxon>Fungi</taxon>
        <taxon>Dikarya</taxon>
        <taxon>Ascomycota</taxon>
        <taxon>Pezizomycotina</taxon>
        <taxon>Dothideomycetes</taxon>
        <taxon>Dothideomycetidae</taxon>
        <taxon>Mycosphaerellales</taxon>
        <taxon>Mycosphaerellaceae</taxon>
        <taxon>Zasmidium</taxon>
    </lineage>
</organism>
<dbReference type="Proteomes" id="UP001305779">
    <property type="component" value="Unassembled WGS sequence"/>
</dbReference>
<gene>
    <name evidence="2" type="ORF">PRZ48_010598</name>
</gene>
<dbReference type="PANTHER" id="PTHR33361:SF2">
    <property type="entry name" value="DUF885 DOMAIN-CONTAINING PROTEIN"/>
    <property type="match status" value="1"/>
</dbReference>
<name>A0ABR0E930_ZASCE</name>
<evidence type="ECO:0000256" key="1">
    <source>
        <dbReference type="SAM" id="MobiDB-lite"/>
    </source>
</evidence>